<evidence type="ECO:0000313" key="2">
    <source>
        <dbReference type="Proteomes" id="UP001221898"/>
    </source>
</evidence>
<sequence length="89" mass="9485">MRPDPSTPHFEPVDQVLLVMAHGMLGQQSSKPAPSSGAWRDVRRHTLNLLQPASDVRAGAARVRDAPERATVCSLRGPSQTAAEASSVT</sequence>
<protein>
    <submittedName>
        <fullName evidence="1">Uncharacterized protein</fullName>
    </submittedName>
</protein>
<name>A0AAD7RWL6_9TELE</name>
<dbReference type="EMBL" id="JAINUG010000156">
    <property type="protein sequence ID" value="KAJ8391503.1"/>
    <property type="molecule type" value="Genomic_DNA"/>
</dbReference>
<proteinExistence type="predicted"/>
<dbReference type="AlphaFoldDB" id="A0AAD7RWL6"/>
<comment type="caution">
    <text evidence="1">The sequence shown here is derived from an EMBL/GenBank/DDBJ whole genome shotgun (WGS) entry which is preliminary data.</text>
</comment>
<accession>A0AAD7RWL6</accession>
<organism evidence="1 2">
    <name type="scientific">Aldrovandia affinis</name>
    <dbReference type="NCBI Taxonomy" id="143900"/>
    <lineage>
        <taxon>Eukaryota</taxon>
        <taxon>Metazoa</taxon>
        <taxon>Chordata</taxon>
        <taxon>Craniata</taxon>
        <taxon>Vertebrata</taxon>
        <taxon>Euteleostomi</taxon>
        <taxon>Actinopterygii</taxon>
        <taxon>Neopterygii</taxon>
        <taxon>Teleostei</taxon>
        <taxon>Notacanthiformes</taxon>
        <taxon>Halosauridae</taxon>
        <taxon>Aldrovandia</taxon>
    </lineage>
</organism>
<keyword evidence="2" id="KW-1185">Reference proteome</keyword>
<dbReference type="Proteomes" id="UP001221898">
    <property type="component" value="Unassembled WGS sequence"/>
</dbReference>
<evidence type="ECO:0000313" key="1">
    <source>
        <dbReference type="EMBL" id="KAJ8391503.1"/>
    </source>
</evidence>
<reference evidence="1" key="1">
    <citation type="journal article" date="2023" name="Science">
        <title>Genome structures resolve the early diversification of teleost fishes.</title>
        <authorList>
            <person name="Parey E."/>
            <person name="Louis A."/>
            <person name="Montfort J."/>
            <person name="Bouchez O."/>
            <person name="Roques C."/>
            <person name="Iampietro C."/>
            <person name="Lluch J."/>
            <person name="Castinel A."/>
            <person name="Donnadieu C."/>
            <person name="Desvignes T."/>
            <person name="Floi Bucao C."/>
            <person name="Jouanno E."/>
            <person name="Wen M."/>
            <person name="Mejri S."/>
            <person name="Dirks R."/>
            <person name="Jansen H."/>
            <person name="Henkel C."/>
            <person name="Chen W.J."/>
            <person name="Zahm M."/>
            <person name="Cabau C."/>
            <person name="Klopp C."/>
            <person name="Thompson A.W."/>
            <person name="Robinson-Rechavi M."/>
            <person name="Braasch I."/>
            <person name="Lecointre G."/>
            <person name="Bobe J."/>
            <person name="Postlethwait J.H."/>
            <person name="Berthelot C."/>
            <person name="Roest Crollius H."/>
            <person name="Guiguen Y."/>
        </authorList>
    </citation>
    <scope>NUCLEOTIDE SEQUENCE</scope>
    <source>
        <strain evidence="1">NC1722</strain>
    </source>
</reference>
<gene>
    <name evidence="1" type="ORF">AAFF_G00088250</name>
</gene>